<evidence type="ECO:0000313" key="2">
    <source>
        <dbReference type="EMBL" id="OQN96230.1"/>
    </source>
</evidence>
<keyword evidence="3" id="KW-1185">Reference proteome</keyword>
<gene>
    <name evidence="2" type="ORF">B0A48_17792</name>
</gene>
<evidence type="ECO:0000256" key="1">
    <source>
        <dbReference type="SAM" id="MobiDB-lite"/>
    </source>
</evidence>
<dbReference type="EMBL" id="NAJO01000069">
    <property type="protein sequence ID" value="OQN96230.1"/>
    <property type="molecule type" value="Genomic_DNA"/>
</dbReference>
<dbReference type="Proteomes" id="UP000192596">
    <property type="component" value="Unassembled WGS sequence"/>
</dbReference>
<dbReference type="InParanoid" id="A0A1V8SBE5"/>
<dbReference type="AlphaFoldDB" id="A0A1V8SBE5"/>
<comment type="caution">
    <text evidence="2">The sequence shown here is derived from an EMBL/GenBank/DDBJ whole genome shotgun (WGS) entry which is preliminary data.</text>
</comment>
<accession>A0A1V8SBE5</accession>
<name>A0A1V8SBE5_9PEZI</name>
<sequence>MTLPSNFTYENDAPTSPVLDPEAAFFDFLHEDSEVLSPLAIEQTLDATPSYPDPAPTGTLIPAAGDREQEEHAECMPLARHAKRKFVCLRVTAPEPSAPNATPTSPVTSPVSIMAPVRDNENTQNKAEAILHDLGDHLAPQQDRLDSEWARRRWQEQRESTQLRAMQQELKDMDSDVTDNMAKAVLRHGRKQRNAEEGNVQDEVIHADKTPGGIDTEAAAPVSQLSEGWWKARQEKAKLIIAADYPAVVWREVRWN</sequence>
<protein>
    <submittedName>
        <fullName evidence="2">Uncharacterized protein</fullName>
    </submittedName>
</protein>
<feature type="region of interest" description="Disordered" evidence="1">
    <location>
        <begin position="189"/>
        <end position="215"/>
    </location>
</feature>
<evidence type="ECO:0000313" key="3">
    <source>
        <dbReference type="Proteomes" id="UP000192596"/>
    </source>
</evidence>
<proteinExistence type="predicted"/>
<reference evidence="3" key="1">
    <citation type="submission" date="2017-03" db="EMBL/GenBank/DDBJ databases">
        <title>Genomes of endolithic fungi from Antarctica.</title>
        <authorList>
            <person name="Coleine C."/>
            <person name="Masonjones S."/>
            <person name="Stajich J.E."/>
        </authorList>
    </citation>
    <scope>NUCLEOTIDE SEQUENCE [LARGE SCALE GENOMIC DNA]</scope>
    <source>
        <strain evidence="3">CCFEE 5527</strain>
    </source>
</reference>
<organism evidence="2 3">
    <name type="scientific">Cryoendolithus antarcticus</name>
    <dbReference type="NCBI Taxonomy" id="1507870"/>
    <lineage>
        <taxon>Eukaryota</taxon>
        <taxon>Fungi</taxon>
        <taxon>Dikarya</taxon>
        <taxon>Ascomycota</taxon>
        <taxon>Pezizomycotina</taxon>
        <taxon>Dothideomycetes</taxon>
        <taxon>Dothideomycetidae</taxon>
        <taxon>Cladosporiales</taxon>
        <taxon>Cladosporiaceae</taxon>
        <taxon>Cryoendolithus</taxon>
    </lineage>
</organism>